<gene>
    <name evidence="1" type="ORF">FGU71_11960</name>
</gene>
<dbReference type="RefSeq" id="WP_142788779.1">
    <property type="nucleotide sequence ID" value="NZ_VHJK01000001.1"/>
</dbReference>
<dbReference type="Gene3D" id="3.40.50.1820">
    <property type="entry name" value="alpha/beta hydrolase"/>
    <property type="match status" value="1"/>
</dbReference>
<keyword evidence="2" id="KW-1185">Reference proteome</keyword>
<protein>
    <submittedName>
        <fullName evidence="1">Uncharacterized protein</fullName>
    </submittedName>
</protein>
<dbReference type="Proteomes" id="UP000316343">
    <property type="component" value="Unassembled WGS sequence"/>
</dbReference>
<dbReference type="EMBL" id="VHJK01000001">
    <property type="protein sequence ID" value="TRD12507.1"/>
    <property type="molecule type" value="Genomic_DNA"/>
</dbReference>
<comment type="caution">
    <text evidence="1">The sequence shown here is derived from an EMBL/GenBank/DDBJ whole genome shotgun (WGS) entry which is preliminary data.</text>
</comment>
<dbReference type="InterPro" id="IPR029058">
    <property type="entry name" value="AB_hydrolase_fold"/>
</dbReference>
<evidence type="ECO:0000313" key="2">
    <source>
        <dbReference type="Proteomes" id="UP000316343"/>
    </source>
</evidence>
<proteinExistence type="predicted"/>
<reference evidence="1 2" key="1">
    <citation type="submission" date="2019-06" db="EMBL/GenBank/DDBJ databases">
        <title>Erythrobacter insulae sp. nov., isolated from a tidal flat.</title>
        <authorList>
            <person name="Yoon J.-H."/>
        </authorList>
    </citation>
    <scope>NUCLEOTIDE SEQUENCE [LARGE SCALE GENOMIC DNA]</scope>
    <source>
        <strain evidence="1 2">JBTF-M21</strain>
    </source>
</reference>
<accession>A0A547PEF0</accession>
<dbReference type="SUPFAM" id="SSF53474">
    <property type="entry name" value="alpha/beta-Hydrolases"/>
    <property type="match status" value="1"/>
</dbReference>
<name>A0A547PEF0_9SPHN</name>
<evidence type="ECO:0000313" key="1">
    <source>
        <dbReference type="EMBL" id="TRD12507.1"/>
    </source>
</evidence>
<dbReference type="AlphaFoldDB" id="A0A547PEF0"/>
<dbReference type="OrthoDB" id="7390151at2"/>
<organism evidence="1 2">
    <name type="scientific">Erythrobacter insulae</name>
    <dbReference type="NCBI Taxonomy" id="2584124"/>
    <lineage>
        <taxon>Bacteria</taxon>
        <taxon>Pseudomonadati</taxon>
        <taxon>Pseudomonadota</taxon>
        <taxon>Alphaproteobacteria</taxon>
        <taxon>Sphingomonadales</taxon>
        <taxon>Erythrobacteraceae</taxon>
        <taxon>Erythrobacter/Porphyrobacter group</taxon>
        <taxon>Erythrobacter</taxon>
    </lineage>
</organism>
<sequence length="228" mass="24422">MIASWPCPLPGGGHADELVLQTGANDAEMRLMLVAPLFDEHNKLRRHMAQVMRRLSEAGIMCVLPDLPGLNESTQPLEDQSLAHWRSALAAASAHFNVTHVLSFRSGAILIGNDAKGWTYAPQDGAKLLRGMIRARAIASKEAGVAETSQELNDLGRSEGITLAGWPIGSELFCDLETATPARSDTLVSIEQALIGGQGLWLRAEPGEDHAQADAMATAIIEELGKPE</sequence>